<accession>A0AAV7JT56</accession>
<evidence type="ECO:0000256" key="5">
    <source>
        <dbReference type="ARBA" id="ARBA00022917"/>
    </source>
</evidence>
<dbReference type="EMBL" id="JAKMXF010000302">
    <property type="protein sequence ID" value="KAI6651639.1"/>
    <property type="molecule type" value="Genomic_DNA"/>
</dbReference>
<evidence type="ECO:0000256" key="4">
    <source>
        <dbReference type="ARBA" id="ARBA00022840"/>
    </source>
</evidence>
<comment type="caution">
    <text evidence="9">The sequence shown here is derived from an EMBL/GenBank/DDBJ whole genome shotgun (WGS) entry which is preliminary data.</text>
</comment>
<dbReference type="EC" id="6.3.5.-" evidence="7"/>
<dbReference type="Gene3D" id="1.10.10.410">
    <property type="match status" value="1"/>
</dbReference>
<dbReference type="GO" id="GO:0005739">
    <property type="term" value="C:mitochondrion"/>
    <property type="evidence" value="ECO:0007669"/>
    <property type="project" value="UniProtKB-SubCell"/>
</dbReference>
<keyword evidence="7" id="KW-0496">Mitochondrion</keyword>
<sequence length="517" mass="58838">MIKFTRIVNVRRIVRGFSTNQWSSKIGLEIHAQIKSNTKLFSVATNSSDKPPNTCADLLDIALPGVLPQLNKTCVEYGLLTAIAMECKVNAVSYFDRKHYFYPDLPAGYQITQQRVPLAENGKINIRTQTLVESSSRECFEVRINRLQLEQDSAKILIGDSNTTLLDYNRAGVGLMEIVTAPDMCTGQEAASFIKELLLLLKTLQVCDCKMEDGSFRVDANVSVHKDGKPAPRVEVKNISGTKFINKAISYEINRQTQMYKRGEKVHEETRMFDNKRSITYPTREKGGGSDYRYIPEPDLPPVWVIDSDAIEFHKVSPEQTADCIDLVEVRKLLVELPNEKRARLLQTYDLRTDETENLLMKEELLQYLENATNLEPKISPKVIYQFMSTLVGILAKRNANLQDSRVTYDVLHQLIKLQYLDNRITKKTCIAILTAIENGDDRSIDIIIEEDNLHRIIDTQEIRKLLDTVLEQNQGIVEKFKDRNQLIDIVRGKVLKESKGRGDPAAVHNVVNGYFN</sequence>
<dbReference type="Proteomes" id="UP001165289">
    <property type="component" value="Unassembled WGS sequence"/>
</dbReference>
<evidence type="ECO:0000256" key="3">
    <source>
        <dbReference type="ARBA" id="ARBA00022741"/>
    </source>
</evidence>
<evidence type="ECO:0000259" key="8">
    <source>
        <dbReference type="SMART" id="SM00845"/>
    </source>
</evidence>
<dbReference type="SUPFAM" id="SSF55931">
    <property type="entry name" value="Glutamine synthetase/guanido kinase"/>
    <property type="match status" value="1"/>
</dbReference>
<keyword evidence="10" id="KW-1185">Reference proteome</keyword>
<evidence type="ECO:0000256" key="6">
    <source>
        <dbReference type="ARBA" id="ARBA00047913"/>
    </source>
</evidence>
<dbReference type="InterPro" id="IPR017958">
    <property type="entry name" value="Gln-tRNA_amidoTrfase_suB_CS"/>
</dbReference>
<dbReference type="Pfam" id="PF02934">
    <property type="entry name" value="GatB_N"/>
    <property type="match status" value="1"/>
</dbReference>
<dbReference type="GO" id="GO:0032543">
    <property type="term" value="P:mitochondrial translation"/>
    <property type="evidence" value="ECO:0007669"/>
    <property type="project" value="UniProtKB-UniRule"/>
</dbReference>
<dbReference type="GO" id="GO:0070681">
    <property type="term" value="P:glutaminyl-tRNAGln biosynthesis via transamidation"/>
    <property type="evidence" value="ECO:0007669"/>
    <property type="project" value="UniProtKB-UniRule"/>
</dbReference>
<gene>
    <name evidence="9" type="ORF">LOD99_4890</name>
</gene>
<evidence type="ECO:0000313" key="9">
    <source>
        <dbReference type="EMBL" id="KAI6651639.1"/>
    </source>
</evidence>
<feature type="domain" description="Asn/Gln amidotransferase" evidence="8">
    <location>
        <begin position="367"/>
        <end position="516"/>
    </location>
</feature>
<keyword evidence="4 7" id="KW-0067">ATP-binding</keyword>
<dbReference type="InterPro" id="IPR023168">
    <property type="entry name" value="GatB_Yqey_C_2"/>
</dbReference>
<proteinExistence type="inferred from homology"/>
<dbReference type="GO" id="GO:0005524">
    <property type="term" value="F:ATP binding"/>
    <property type="evidence" value="ECO:0007669"/>
    <property type="project" value="UniProtKB-KW"/>
</dbReference>
<dbReference type="GO" id="GO:0050567">
    <property type="term" value="F:glutaminyl-tRNA synthase (glutamine-hydrolyzing) activity"/>
    <property type="evidence" value="ECO:0007669"/>
    <property type="project" value="UniProtKB-UniRule"/>
</dbReference>
<dbReference type="InterPro" id="IPR004413">
    <property type="entry name" value="GatB"/>
</dbReference>
<dbReference type="Pfam" id="PF02637">
    <property type="entry name" value="GatB_Yqey"/>
    <property type="match status" value="1"/>
</dbReference>
<dbReference type="PANTHER" id="PTHR11659">
    <property type="entry name" value="GLUTAMYL-TRNA GLN AMIDOTRANSFERASE SUBUNIT B MITOCHONDRIAL AND PROKARYOTIC PET112-RELATED"/>
    <property type="match status" value="1"/>
</dbReference>
<organism evidence="9 10">
    <name type="scientific">Oopsacas minuta</name>
    <dbReference type="NCBI Taxonomy" id="111878"/>
    <lineage>
        <taxon>Eukaryota</taxon>
        <taxon>Metazoa</taxon>
        <taxon>Porifera</taxon>
        <taxon>Hexactinellida</taxon>
        <taxon>Hexasterophora</taxon>
        <taxon>Lyssacinosida</taxon>
        <taxon>Leucopsacidae</taxon>
        <taxon>Oopsacas</taxon>
    </lineage>
</organism>
<evidence type="ECO:0000256" key="7">
    <source>
        <dbReference type="HAMAP-Rule" id="MF_03147"/>
    </source>
</evidence>
<dbReference type="SMART" id="SM00845">
    <property type="entry name" value="GatB_Yqey"/>
    <property type="match status" value="1"/>
</dbReference>
<evidence type="ECO:0000313" key="10">
    <source>
        <dbReference type="Proteomes" id="UP001165289"/>
    </source>
</evidence>
<evidence type="ECO:0000256" key="1">
    <source>
        <dbReference type="ARBA" id="ARBA00005306"/>
    </source>
</evidence>
<comment type="catalytic activity">
    <reaction evidence="6 7">
        <text>L-glutamyl-tRNA(Gln) + L-glutamine + ATP + H2O = L-glutaminyl-tRNA(Gln) + L-glutamate + ADP + phosphate + H(+)</text>
        <dbReference type="Rhea" id="RHEA:17521"/>
        <dbReference type="Rhea" id="RHEA-COMP:9681"/>
        <dbReference type="Rhea" id="RHEA-COMP:9684"/>
        <dbReference type="ChEBI" id="CHEBI:15377"/>
        <dbReference type="ChEBI" id="CHEBI:15378"/>
        <dbReference type="ChEBI" id="CHEBI:29985"/>
        <dbReference type="ChEBI" id="CHEBI:30616"/>
        <dbReference type="ChEBI" id="CHEBI:43474"/>
        <dbReference type="ChEBI" id="CHEBI:58359"/>
        <dbReference type="ChEBI" id="CHEBI:78520"/>
        <dbReference type="ChEBI" id="CHEBI:78521"/>
        <dbReference type="ChEBI" id="CHEBI:456216"/>
    </reaction>
</comment>
<keyword evidence="3 7" id="KW-0547">Nucleotide-binding</keyword>
<dbReference type="SUPFAM" id="SSF89095">
    <property type="entry name" value="GatB/YqeY motif"/>
    <property type="match status" value="1"/>
</dbReference>
<dbReference type="InterPro" id="IPR006075">
    <property type="entry name" value="Asn/Gln-tRNA_Trfase_suB/E_cat"/>
</dbReference>
<dbReference type="NCBIfam" id="NF004012">
    <property type="entry name" value="PRK05477.1-2"/>
    <property type="match status" value="1"/>
</dbReference>
<dbReference type="GO" id="GO:0030956">
    <property type="term" value="C:glutamyl-tRNA(Gln) amidotransferase complex"/>
    <property type="evidence" value="ECO:0007669"/>
    <property type="project" value="UniProtKB-UniRule"/>
</dbReference>
<comment type="subunit">
    <text evidence="7">Subunit of the heterotrimeric GatCAB amidotransferase (AdT) complex, composed of A, B and C subunits.</text>
</comment>
<comment type="subcellular location">
    <subcellularLocation>
        <location evidence="7">Mitochondrion</location>
    </subcellularLocation>
</comment>
<comment type="similarity">
    <text evidence="1 7">Belongs to the GatB/GatE family. GatB subfamily.</text>
</comment>
<keyword evidence="5 7" id="KW-0648">Protein biosynthesis</keyword>
<dbReference type="InterPro" id="IPR003789">
    <property type="entry name" value="Asn/Gln_tRNA_amidoTrase-B-like"/>
</dbReference>
<dbReference type="HAMAP" id="MF_00121">
    <property type="entry name" value="GatB"/>
    <property type="match status" value="1"/>
</dbReference>
<keyword evidence="2 7" id="KW-0436">Ligase</keyword>
<protein>
    <recommendedName>
        <fullName evidence="7">Glutamyl-tRNA(Gln) amidotransferase subunit B, mitochondrial</fullName>
        <shortName evidence="7">Glu-AdT subunit B</shortName>
        <ecNumber evidence="7">6.3.5.-</ecNumber>
    </recommendedName>
</protein>
<dbReference type="AlphaFoldDB" id="A0AAV7JT56"/>
<dbReference type="InterPro" id="IPR014746">
    <property type="entry name" value="Gln_synth/guanido_kin_cat_dom"/>
</dbReference>
<dbReference type="InterPro" id="IPR017959">
    <property type="entry name" value="Asn/Gln-tRNA_amidoTrfase_suB/E"/>
</dbReference>
<dbReference type="NCBIfam" id="TIGR00133">
    <property type="entry name" value="gatB"/>
    <property type="match status" value="1"/>
</dbReference>
<name>A0AAV7JT56_9METZ</name>
<dbReference type="PANTHER" id="PTHR11659:SF0">
    <property type="entry name" value="GLUTAMYL-TRNA(GLN) AMIDOTRANSFERASE SUBUNIT B, MITOCHONDRIAL"/>
    <property type="match status" value="1"/>
</dbReference>
<evidence type="ECO:0000256" key="2">
    <source>
        <dbReference type="ARBA" id="ARBA00022598"/>
    </source>
</evidence>
<dbReference type="PROSITE" id="PS01234">
    <property type="entry name" value="GATB"/>
    <property type="match status" value="1"/>
</dbReference>
<comment type="function">
    <text evidence="7">Allows the formation of correctly charged Gln-tRNA(Gln) through the transamidation of misacylated Glu-tRNA(Gln) in the mitochondria. The reaction takes place in the presence of glutamine and ATP through an activated gamma-phospho-Glu-tRNA(Gln).</text>
</comment>
<reference evidence="9 10" key="1">
    <citation type="journal article" date="2023" name="BMC Biol.">
        <title>The compact genome of the sponge Oopsacas minuta (Hexactinellida) is lacking key metazoan core genes.</title>
        <authorList>
            <person name="Santini S."/>
            <person name="Schenkelaars Q."/>
            <person name="Jourda C."/>
            <person name="Duchesne M."/>
            <person name="Belahbib H."/>
            <person name="Rocher C."/>
            <person name="Selva M."/>
            <person name="Riesgo A."/>
            <person name="Vervoort M."/>
            <person name="Leys S.P."/>
            <person name="Kodjabachian L."/>
            <person name="Le Bivic A."/>
            <person name="Borchiellini C."/>
            <person name="Claverie J.M."/>
            <person name="Renard E."/>
        </authorList>
    </citation>
    <scope>NUCLEOTIDE SEQUENCE [LARGE SCALE GENOMIC DNA]</scope>
    <source>
        <strain evidence="9">SPO-2</strain>
    </source>
</reference>
<dbReference type="InterPro" id="IPR018027">
    <property type="entry name" value="Asn/Gln_amidotransferase"/>
</dbReference>